<dbReference type="GeneID" id="19971818"/>
<evidence type="ECO:0000256" key="1">
    <source>
        <dbReference type="ARBA" id="ARBA00007102"/>
    </source>
</evidence>
<evidence type="ECO:0000313" key="9">
    <source>
        <dbReference type="EMBL" id="ETN40203.1"/>
    </source>
</evidence>
<dbReference type="GO" id="GO:1990904">
    <property type="term" value="C:ribonucleoprotein complex"/>
    <property type="evidence" value="ECO:0007669"/>
    <property type="project" value="UniProtKB-KW"/>
</dbReference>
<evidence type="ECO:0000256" key="7">
    <source>
        <dbReference type="SAM" id="MobiDB-lite"/>
    </source>
</evidence>
<dbReference type="PANTHER" id="PTHR11700">
    <property type="entry name" value="30S RIBOSOMAL PROTEIN S10 FAMILY MEMBER"/>
    <property type="match status" value="1"/>
</dbReference>
<evidence type="ECO:0000256" key="4">
    <source>
        <dbReference type="ARBA" id="ARBA00035261"/>
    </source>
</evidence>
<dbReference type="GO" id="GO:0005840">
    <property type="term" value="C:ribosome"/>
    <property type="evidence" value="ECO:0007669"/>
    <property type="project" value="UniProtKB-KW"/>
</dbReference>
<dbReference type="GO" id="GO:0003735">
    <property type="term" value="F:structural constituent of ribosome"/>
    <property type="evidence" value="ECO:0007669"/>
    <property type="project" value="InterPro"/>
</dbReference>
<feature type="compositionally biased region" description="Polar residues" evidence="7">
    <location>
        <begin position="78"/>
        <end position="100"/>
    </location>
</feature>
<dbReference type="STRING" id="1220924.W2RWP2"/>
<dbReference type="AlphaFoldDB" id="W2RWP2"/>
<reference evidence="9 10" key="1">
    <citation type="submission" date="2013-03" db="EMBL/GenBank/DDBJ databases">
        <title>The Genome Sequence of Phialophora europaea CBS 101466.</title>
        <authorList>
            <consortium name="The Broad Institute Genomics Platform"/>
            <person name="Cuomo C."/>
            <person name="de Hoog S."/>
            <person name="Gorbushina A."/>
            <person name="Walker B."/>
            <person name="Young S.K."/>
            <person name="Zeng Q."/>
            <person name="Gargeya S."/>
            <person name="Fitzgerald M."/>
            <person name="Haas B."/>
            <person name="Abouelleil A."/>
            <person name="Allen A.W."/>
            <person name="Alvarado L."/>
            <person name="Arachchi H.M."/>
            <person name="Berlin A.M."/>
            <person name="Chapman S.B."/>
            <person name="Gainer-Dewar J."/>
            <person name="Goldberg J."/>
            <person name="Griggs A."/>
            <person name="Gujja S."/>
            <person name="Hansen M."/>
            <person name="Howarth C."/>
            <person name="Imamovic A."/>
            <person name="Ireland A."/>
            <person name="Larimer J."/>
            <person name="McCowan C."/>
            <person name="Murphy C."/>
            <person name="Pearson M."/>
            <person name="Poon T.W."/>
            <person name="Priest M."/>
            <person name="Roberts A."/>
            <person name="Saif S."/>
            <person name="Shea T."/>
            <person name="Sisk P."/>
            <person name="Sykes S."/>
            <person name="Wortman J."/>
            <person name="Nusbaum C."/>
            <person name="Birren B."/>
        </authorList>
    </citation>
    <scope>NUCLEOTIDE SEQUENCE [LARGE SCALE GENOMIC DNA]</scope>
    <source>
        <strain evidence="9 10">CBS 101466</strain>
    </source>
</reference>
<name>W2RWP2_CYPE1</name>
<dbReference type="Gene3D" id="3.30.70.600">
    <property type="entry name" value="Ribosomal protein S10 domain"/>
    <property type="match status" value="1"/>
</dbReference>
<comment type="similarity">
    <text evidence="1">Belongs to the universal ribosomal protein uS10 family.</text>
</comment>
<dbReference type="Proteomes" id="UP000030752">
    <property type="component" value="Unassembled WGS sequence"/>
</dbReference>
<evidence type="ECO:0000256" key="2">
    <source>
        <dbReference type="ARBA" id="ARBA00022980"/>
    </source>
</evidence>
<dbReference type="RefSeq" id="XP_008717046.1">
    <property type="nucleotide sequence ID" value="XM_008718824.1"/>
</dbReference>
<dbReference type="InterPro" id="IPR036838">
    <property type="entry name" value="Ribosomal_uS10_dom_sf"/>
</dbReference>
<dbReference type="SMART" id="SM01403">
    <property type="entry name" value="Ribosomal_S10"/>
    <property type="match status" value="1"/>
</dbReference>
<sequence>MSAPQVLKLALEACRPVRPRHQLLSLTSSKSSQPSTTRIRPLVQGRFITTAPRLHEEKPSERDITTGFPMPEADPDSENVTADVQSSSLDAEATPSSGVAPSSRAGEGFAAPPKTAQPAVSQGAGPSSMLDSVSNPSSETAKPESEEAPEQLFPPNVLATHLAPMRHQPKYGVPVASLQLRSYSIRNLEFFADFCMRAAFYLKMPARGPVPLPRRTERWTTLRSNFVHKKSQENFERITYKRLITVMDGDKSAVEAWLAYVRKWQFYGVGMKANVWEFEGVDVAKNMDKDYNEEISKHLDEKLNLYGWKKNIGQKATVQNLLLNSQRSRNVVGAPMANVRNPSMSREMRGKTLGIDDSAKS</sequence>
<keyword evidence="10" id="KW-1185">Reference proteome</keyword>
<dbReference type="InParanoid" id="W2RWP2"/>
<dbReference type="Pfam" id="PF00338">
    <property type="entry name" value="Ribosomal_S10"/>
    <property type="match status" value="1"/>
</dbReference>
<proteinExistence type="inferred from homology"/>
<keyword evidence="2 9" id="KW-0689">Ribosomal protein</keyword>
<feature type="compositionally biased region" description="Polar residues" evidence="7">
    <location>
        <begin position="129"/>
        <end position="140"/>
    </location>
</feature>
<evidence type="ECO:0000256" key="5">
    <source>
        <dbReference type="ARBA" id="ARBA00042916"/>
    </source>
</evidence>
<organism evidence="9 10">
    <name type="scientific">Cyphellophora europaea (strain CBS 101466)</name>
    <name type="common">Phialophora europaea</name>
    <dbReference type="NCBI Taxonomy" id="1220924"/>
    <lineage>
        <taxon>Eukaryota</taxon>
        <taxon>Fungi</taxon>
        <taxon>Dikarya</taxon>
        <taxon>Ascomycota</taxon>
        <taxon>Pezizomycotina</taxon>
        <taxon>Eurotiomycetes</taxon>
        <taxon>Chaetothyriomycetidae</taxon>
        <taxon>Chaetothyriales</taxon>
        <taxon>Cyphellophoraceae</taxon>
        <taxon>Cyphellophora</taxon>
    </lineage>
</organism>
<feature type="compositionally biased region" description="Low complexity" evidence="7">
    <location>
        <begin position="23"/>
        <end position="37"/>
    </location>
</feature>
<evidence type="ECO:0000256" key="3">
    <source>
        <dbReference type="ARBA" id="ARBA00023274"/>
    </source>
</evidence>
<accession>W2RWP2</accession>
<dbReference type="eggNOG" id="KOG3321">
    <property type="taxonomic scope" value="Eukaryota"/>
</dbReference>
<evidence type="ECO:0000259" key="8">
    <source>
        <dbReference type="SMART" id="SM01403"/>
    </source>
</evidence>
<dbReference type="HAMAP" id="MF_00508">
    <property type="entry name" value="Ribosomal_uS10"/>
    <property type="match status" value="1"/>
</dbReference>
<protein>
    <recommendedName>
        <fullName evidence="4">Small ribosomal subunit protein uS10m</fullName>
    </recommendedName>
    <alternativeName>
        <fullName evidence="5">37S ribosomal protein S10, mitochondrial</fullName>
    </alternativeName>
    <alternativeName>
        <fullName evidence="6">Mitochondrial ribosomal small subunit protein 10</fullName>
    </alternativeName>
</protein>
<dbReference type="FunFam" id="3.30.70.600:FF:000003">
    <property type="entry name" value="30S ribosomal protein S10"/>
    <property type="match status" value="1"/>
</dbReference>
<feature type="region of interest" description="Disordered" evidence="7">
    <location>
        <begin position="22"/>
        <end position="152"/>
    </location>
</feature>
<dbReference type="InterPro" id="IPR027486">
    <property type="entry name" value="Ribosomal_uS10_dom"/>
</dbReference>
<dbReference type="EMBL" id="KB822720">
    <property type="protein sequence ID" value="ETN40203.1"/>
    <property type="molecule type" value="Genomic_DNA"/>
</dbReference>
<gene>
    <name evidence="9" type="ORF">HMPREF1541_04479</name>
</gene>
<evidence type="ECO:0000313" key="10">
    <source>
        <dbReference type="Proteomes" id="UP000030752"/>
    </source>
</evidence>
<evidence type="ECO:0000256" key="6">
    <source>
        <dbReference type="ARBA" id="ARBA00078476"/>
    </source>
</evidence>
<dbReference type="PRINTS" id="PR00971">
    <property type="entry name" value="RIBOSOMALS10"/>
</dbReference>
<dbReference type="NCBIfam" id="TIGR01049">
    <property type="entry name" value="rpsJ_bact"/>
    <property type="match status" value="1"/>
</dbReference>
<dbReference type="InterPro" id="IPR001848">
    <property type="entry name" value="Ribosomal_uS10"/>
</dbReference>
<dbReference type="SUPFAM" id="SSF54999">
    <property type="entry name" value="Ribosomal protein S10"/>
    <property type="match status" value="1"/>
</dbReference>
<dbReference type="GO" id="GO:0006412">
    <property type="term" value="P:translation"/>
    <property type="evidence" value="ECO:0007669"/>
    <property type="project" value="InterPro"/>
</dbReference>
<feature type="domain" description="Small ribosomal subunit protein uS10" evidence="8">
    <location>
        <begin position="177"/>
        <end position="274"/>
    </location>
</feature>
<dbReference type="HOGENOM" id="CLU_051208_0_0_1"/>
<keyword evidence="3" id="KW-0687">Ribonucleoprotein</keyword>
<dbReference type="VEuPathDB" id="FungiDB:HMPREF1541_04479"/>
<dbReference type="OrthoDB" id="366214at2759"/>
<feature type="compositionally biased region" description="Basic and acidic residues" evidence="7">
    <location>
        <begin position="53"/>
        <end position="64"/>
    </location>
</feature>